<sequence>MSPGAAAAMAAGPGPGQGQGPGQAPGRIAGAQQQNMFRSAMPGQGYP</sequence>
<evidence type="ECO:0000313" key="3">
    <source>
        <dbReference type="Proteomes" id="UP000287033"/>
    </source>
</evidence>
<accession>A0A401TEL4</accession>
<organism evidence="2 3">
    <name type="scientific">Chiloscyllium punctatum</name>
    <name type="common">Brownbanded bambooshark</name>
    <name type="synonym">Hemiscyllium punctatum</name>
    <dbReference type="NCBI Taxonomy" id="137246"/>
    <lineage>
        <taxon>Eukaryota</taxon>
        <taxon>Metazoa</taxon>
        <taxon>Chordata</taxon>
        <taxon>Craniata</taxon>
        <taxon>Vertebrata</taxon>
        <taxon>Chondrichthyes</taxon>
        <taxon>Elasmobranchii</taxon>
        <taxon>Galeomorphii</taxon>
        <taxon>Galeoidea</taxon>
        <taxon>Orectolobiformes</taxon>
        <taxon>Hemiscylliidae</taxon>
        <taxon>Chiloscyllium</taxon>
    </lineage>
</organism>
<feature type="compositionally biased region" description="Gly residues" evidence="1">
    <location>
        <begin position="13"/>
        <end position="23"/>
    </location>
</feature>
<feature type="region of interest" description="Disordered" evidence="1">
    <location>
        <begin position="1"/>
        <end position="47"/>
    </location>
</feature>
<feature type="compositionally biased region" description="Low complexity" evidence="1">
    <location>
        <begin position="24"/>
        <end position="34"/>
    </location>
</feature>
<dbReference type="Proteomes" id="UP000287033">
    <property type="component" value="Unassembled WGS sequence"/>
</dbReference>
<proteinExistence type="predicted"/>
<feature type="compositionally biased region" description="Low complexity" evidence="1">
    <location>
        <begin position="1"/>
        <end position="12"/>
    </location>
</feature>
<keyword evidence="3" id="KW-1185">Reference proteome</keyword>
<feature type="non-terminal residue" evidence="2">
    <location>
        <position position="47"/>
    </location>
</feature>
<gene>
    <name evidence="2" type="ORF">chiPu_0025468</name>
</gene>
<evidence type="ECO:0000256" key="1">
    <source>
        <dbReference type="SAM" id="MobiDB-lite"/>
    </source>
</evidence>
<reference evidence="2 3" key="1">
    <citation type="journal article" date="2018" name="Nat. Ecol. Evol.">
        <title>Shark genomes provide insights into elasmobranch evolution and the origin of vertebrates.</title>
        <authorList>
            <person name="Hara Y"/>
            <person name="Yamaguchi K"/>
            <person name="Onimaru K"/>
            <person name="Kadota M"/>
            <person name="Koyanagi M"/>
            <person name="Keeley SD"/>
            <person name="Tatsumi K"/>
            <person name="Tanaka K"/>
            <person name="Motone F"/>
            <person name="Kageyama Y"/>
            <person name="Nozu R"/>
            <person name="Adachi N"/>
            <person name="Nishimura O"/>
            <person name="Nakagawa R"/>
            <person name="Tanegashima C"/>
            <person name="Kiyatake I"/>
            <person name="Matsumoto R"/>
            <person name="Murakumo K"/>
            <person name="Nishida K"/>
            <person name="Terakita A"/>
            <person name="Kuratani S"/>
            <person name="Sato K"/>
            <person name="Hyodo S Kuraku.S."/>
        </authorList>
    </citation>
    <scope>NUCLEOTIDE SEQUENCE [LARGE SCALE GENOMIC DNA]</scope>
</reference>
<name>A0A401TEL4_CHIPU</name>
<comment type="caution">
    <text evidence="2">The sequence shown here is derived from an EMBL/GenBank/DDBJ whole genome shotgun (WGS) entry which is preliminary data.</text>
</comment>
<protein>
    <submittedName>
        <fullName evidence="2">Uncharacterized protein</fullName>
    </submittedName>
</protein>
<dbReference type="EMBL" id="BEZZ01059078">
    <property type="protein sequence ID" value="GCC41068.1"/>
    <property type="molecule type" value="Genomic_DNA"/>
</dbReference>
<evidence type="ECO:0000313" key="2">
    <source>
        <dbReference type="EMBL" id="GCC41068.1"/>
    </source>
</evidence>
<dbReference type="AlphaFoldDB" id="A0A401TEL4"/>